<accession>A0A392SHD4</accession>
<dbReference type="Proteomes" id="UP000265520">
    <property type="component" value="Unassembled WGS sequence"/>
</dbReference>
<organism evidence="2 3">
    <name type="scientific">Trifolium medium</name>
    <dbReference type="NCBI Taxonomy" id="97028"/>
    <lineage>
        <taxon>Eukaryota</taxon>
        <taxon>Viridiplantae</taxon>
        <taxon>Streptophyta</taxon>
        <taxon>Embryophyta</taxon>
        <taxon>Tracheophyta</taxon>
        <taxon>Spermatophyta</taxon>
        <taxon>Magnoliopsida</taxon>
        <taxon>eudicotyledons</taxon>
        <taxon>Gunneridae</taxon>
        <taxon>Pentapetalae</taxon>
        <taxon>rosids</taxon>
        <taxon>fabids</taxon>
        <taxon>Fabales</taxon>
        <taxon>Fabaceae</taxon>
        <taxon>Papilionoideae</taxon>
        <taxon>50 kb inversion clade</taxon>
        <taxon>NPAAA clade</taxon>
        <taxon>Hologalegina</taxon>
        <taxon>IRL clade</taxon>
        <taxon>Trifolieae</taxon>
        <taxon>Trifolium</taxon>
    </lineage>
</organism>
<feature type="compositionally biased region" description="Basic and acidic residues" evidence="1">
    <location>
        <begin position="78"/>
        <end position="92"/>
    </location>
</feature>
<evidence type="ECO:0000313" key="2">
    <source>
        <dbReference type="EMBL" id="MCI48313.1"/>
    </source>
</evidence>
<sequence>AEKRSRDVKERGLDSKDGKGLERGPRRGRGRYGRLYEPPRYDREEGRGRPLDSYTPLNSKKVHVLHHILQARLVDLPPKKPDKVHMGPDKEAWCQYNRANGHD</sequence>
<name>A0A392SHD4_9FABA</name>
<feature type="compositionally biased region" description="Basic and acidic residues" evidence="1">
    <location>
        <begin position="1"/>
        <end position="25"/>
    </location>
</feature>
<reference evidence="2 3" key="1">
    <citation type="journal article" date="2018" name="Front. Plant Sci.">
        <title>Red Clover (Trifolium pratense) and Zigzag Clover (T. medium) - A Picture of Genomic Similarities and Differences.</title>
        <authorList>
            <person name="Dluhosova J."/>
            <person name="Istvanek J."/>
            <person name="Nedelnik J."/>
            <person name="Repkova J."/>
        </authorList>
    </citation>
    <scope>NUCLEOTIDE SEQUENCE [LARGE SCALE GENOMIC DNA]</scope>
    <source>
        <strain evidence="3">cv. 10/8</strain>
        <tissue evidence="2">Leaf</tissue>
    </source>
</reference>
<feature type="non-terminal residue" evidence="2">
    <location>
        <position position="103"/>
    </location>
</feature>
<protein>
    <submittedName>
        <fullName evidence="2">Uncharacterized protein</fullName>
    </submittedName>
</protein>
<evidence type="ECO:0000256" key="1">
    <source>
        <dbReference type="SAM" id="MobiDB-lite"/>
    </source>
</evidence>
<keyword evidence="3" id="KW-1185">Reference proteome</keyword>
<dbReference type="AlphaFoldDB" id="A0A392SHD4"/>
<feature type="non-terminal residue" evidence="2">
    <location>
        <position position="1"/>
    </location>
</feature>
<feature type="region of interest" description="Disordered" evidence="1">
    <location>
        <begin position="1"/>
        <end position="56"/>
    </location>
</feature>
<proteinExistence type="predicted"/>
<feature type="compositionally biased region" description="Basic and acidic residues" evidence="1">
    <location>
        <begin position="37"/>
        <end position="50"/>
    </location>
</feature>
<feature type="region of interest" description="Disordered" evidence="1">
    <location>
        <begin position="78"/>
        <end position="103"/>
    </location>
</feature>
<dbReference type="EMBL" id="LXQA010384975">
    <property type="protein sequence ID" value="MCI48313.1"/>
    <property type="molecule type" value="Genomic_DNA"/>
</dbReference>
<evidence type="ECO:0000313" key="3">
    <source>
        <dbReference type="Proteomes" id="UP000265520"/>
    </source>
</evidence>
<comment type="caution">
    <text evidence="2">The sequence shown here is derived from an EMBL/GenBank/DDBJ whole genome shotgun (WGS) entry which is preliminary data.</text>
</comment>